<keyword evidence="2" id="KW-0677">Repeat</keyword>
<feature type="repeat" description="PPR" evidence="3">
    <location>
        <begin position="239"/>
        <end position="273"/>
    </location>
</feature>
<feature type="repeat" description="PPR" evidence="3">
    <location>
        <begin position="344"/>
        <end position="378"/>
    </location>
</feature>
<evidence type="ECO:0000256" key="3">
    <source>
        <dbReference type="PROSITE-ProRule" id="PRU00708"/>
    </source>
</evidence>
<sequence>MAEKAQKTLILLANIIKVPPVKAFSLLNPSNVHGFQHTQESFSILLSLLLSTNLLPHAQSLLLQVISGRIHSQSFTPSSLLHYLTRSETSKPKSRLYQGLVPGSNCFNNLLTFVAGSSSFDVFWAFFNENKTRVALDVYSFGIAIKACCEAGETEKSFHLLAALREWVFTQRRYLHYFDRRVLQERRDRKAYLHGFDSRVVQERGYETRVRDVREDEGGWVGKGVEFVQELKSRGISLSVVTYNILVSGFCKKGDTSGAAKIVKEMEERGIKPSEVTYTILIDTFARSDNMEKAIQLRTSMENLGLVPDVHTYSVLIHGFCIKGQMNEASMLFRSMVEKKLEPNEVIYNTMILGYCKEGSSYRALRLLREMGDKNLAPNVASYSYLIEALCKEKKLKEAEDLVEKMIDSGMDPSTSICNVISRAKNGSLVAQTNDKSSSNAT</sequence>
<dbReference type="Proteomes" id="UP000886595">
    <property type="component" value="Unassembled WGS sequence"/>
</dbReference>
<comment type="similarity">
    <text evidence="1">Belongs to the PPR family. P subfamily.</text>
</comment>
<dbReference type="InterPro" id="IPR002885">
    <property type="entry name" value="PPR_rpt"/>
</dbReference>
<dbReference type="Pfam" id="PF12854">
    <property type="entry name" value="PPR_1"/>
    <property type="match status" value="1"/>
</dbReference>
<dbReference type="PROSITE" id="PS51375">
    <property type="entry name" value="PPR"/>
    <property type="match status" value="5"/>
</dbReference>
<feature type="repeat" description="PPR" evidence="3">
    <location>
        <begin position="274"/>
        <end position="308"/>
    </location>
</feature>
<dbReference type="Pfam" id="PF13041">
    <property type="entry name" value="PPR_2"/>
    <property type="match status" value="2"/>
</dbReference>
<evidence type="ECO:0000313" key="5">
    <source>
        <dbReference type="Proteomes" id="UP000886595"/>
    </source>
</evidence>
<comment type="caution">
    <text evidence="4">The sequence shown here is derived from an EMBL/GenBank/DDBJ whole genome shotgun (WGS) entry which is preliminary data.</text>
</comment>
<reference evidence="4 5" key="1">
    <citation type="submission" date="2020-02" db="EMBL/GenBank/DDBJ databases">
        <authorList>
            <person name="Ma Q."/>
            <person name="Huang Y."/>
            <person name="Song X."/>
            <person name="Pei D."/>
        </authorList>
    </citation>
    <scope>NUCLEOTIDE SEQUENCE [LARGE SCALE GENOMIC DNA]</scope>
    <source>
        <strain evidence="4">Sxm20200214</strain>
        <tissue evidence="4">Leaf</tissue>
    </source>
</reference>
<feature type="repeat" description="PPR" evidence="3">
    <location>
        <begin position="379"/>
        <end position="413"/>
    </location>
</feature>
<name>A0A8X7WGQ7_BRACI</name>
<protein>
    <recommendedName>
        <fullName evidence="6">Pentatricopeptide repeat-containing protein</fullName>
    </recommendedName>
</protein>
<dbReference type="InterPro" id="IPR050667">
    <property type="entry name" value="PPR-containing_protein"/>
</dbReference>
<evidence type="ECO:0000256" key="1">
    <source>
        <dbReference type="ARBA" id="ARBA00007626"/>
    </source>
</evidence>
<evidence type="ECO:0000313" key="4">
    <source>
        <dbReference type="EMBL" id="KAG2330494.1"/>
    </source>
</evidence>
<dbReference type="EMBL" id="JAAMPC010000001">
    <property type="protein sequence ID" value="KAG2330494.1"/>
    <property type="molecule type" value="Genomic_DNA"/>
</dbReference>
<evidence type="ECO:0000256" key="2">
    <source>
        <dbReference type="ARBA" id="ARBA00022737"/>
    </source>
</evidence>
<accession>A0A8X7WGQ7</accession>
<feature type="repeat" description="PPR" evidence="3">
    <location>
        <begin position="309"/>
        <end position="343"/>
    </location>
</feature>
<dbReference type="OrthoDB" id="185373at2759"/>
<dbReference type="InterPro" id="IPR011990">
    <property type="entry name" value="TPR-like_helical_dom_sf"/>
</dbReference>
<dbReference type="NCBIfam" id="TIGR00756">
    <property type="entry name" value="PPR"/>
    <property type="match status" value="5"/>
</dbReference>
<organism evidence="4 5">
    <name type="scientific">Brassica carinata</name>
    <name type="common">Ethiopian mustard</name>
    <name type="synonym">Abyssinian cabbage</name>
    <dbReference type="NCBI Taxonomy" id="52824"/>
    <lineage>
        <taxon>Eukaryota</taxon>
        <taxon>Viridiplantae</taxon>
        <taxon>Streptophyta</taxon>
        <taxon>Embryophyta</taxon>
        <taxon>Tracheophyta</taxon>
        <taxon>Spermatophyta</taxon>
        <taxon>Magnoliopsida</taxon>
        <taxon>eudicotyledons</taxon>
        <taxon>Gunneridae</taxon>
        <taxon>Pentapetalae</taxon>
        <taxon>rosids</taxon>
        <taxon>malvids</taxon>
        <taxon>Brassicales</taxon>
        <taxon>Brassicaceae</taxon>
        <taxon>Brassiceae</taxon>
        <taxon>Brassica</taxon>
    </lineage>
</organism>
<dbReference type="PANTHER" id="PTHR47939">
    <property type="entry name" value="MEMBRANE-ASSOCIATED SALT-INDUCIBLE PROTEIN-LIKE"/>
    <property type="match status" value="1"/>
</dbReference>
<dbReference type="PANTHER" id="PTHR47939:SF13">
    <property type="entry name" value="OS03G0201400 PROTEIN"/>
    <property type="match status" value="1"/>
</dbReference>
<dbReference type="Gene3D" id="1.25.40.10">
    <property type="entry name" value="Tetratricopeptide repeat domain"/>
    <property type="match status" value="3"/>
</dbReference>
<keyword evidence="5" id="KW-1185">Reference proteome</keyword>
<gene>
    <name evidence="4" type="ORF">Bca52824_001674</name>
</gene>
<proteinExistence type="inferred from homology"/>
<evidence type="ECO:0008006" key="6">
    <source>
        <dbReference type="Google" id="ProtNLM"/>
    </source>
</evidence>
<dbReference type="AlphaFoldDB" id="A0A8X7WGQ7"/>